<reference evidence="2 3" key="1">
    <citation type="submission" date="2023-09" db="EMBL/GenBank/DDBJ databases">
        <title>Genomes of two closely related lineages of the louse Polyplax serrata with different host specificities.</title>
        <authorList>
            <person name="Martinu J."/>
            <person name="Tarabai H."/>
            <person name="Stefka J."/>
            <person name="Hypsa V."/>
        </authorList>
    </citation>
    <scope>NUCLEOTIDE SEQUENCE [LARGE SCALE GENOMIC DNA]</scope>
    <source>
        <strain evidence="2">98ZLc_SE</strain>
    </source>
</reference>
<gene>
    <name evidence="2" type="ORF">RUM44_008119</name>
</gene>
<proteinExistence type="predicted"/>
<comment type="caution">
    <text evidence="2">The sequence shown here is derived from an EMBL/GenBank/DDBJ whole genome shotgun (WGS) entry which is preliminary data.</text>
</comment>
<feature type="compositionally biased region" description="Basic and acidic residues" evidence="1">
    <location>
        <begin position="18"/>
        <end position="30"/>
    </location>
</feature>
<evidence type="ECO:0000313" key="2">
    <source>
        <dbReference type="EMBL" id="KAK6637697.1"/>
    </source>
</evidence>
<dbReference type="Proteomes" id="UP001359485">
    <property type="component" value="Unassembled WGS sequence"/>
</dbReference>
<keyword evidence="3" id="KW-1185">Reference proteome</keyword>
<feature type="region of interest" description="Disordered" evidence="1">
    <location>
        <begin position="1"/>
        <end position="30"/>
    </location>
</feature>
<name>A0ABR1BBJ1_POLSC</name>
<evidence type="ECO:0000256" key="1">
    <source>
        <dbReference type="SAM" id="MobiDB-lite"/>
    </source>
</evidence>
<dbReference type="EMBL" id="JAWJWF010000002">
    <property type="protein sequence ID" value="KAK6637697.1"/>
    <property type="molecule type" value="Genomic_DNA"/>
</dbReference>
<accession>A0ABR1BBJ1</accession>
<protein>
    <submittedName>
        <fullName evidence="2">Uncharacterized protein</fullName>
    </submittedName>
</protein>
<sequence length="139" mass="16451">MANDTKLENSFKPLKSHPLVDRRERERERERSYKTLHIGRLVSGTGENAKFNKTTRTEMQMKRIERKALYCGVYSDNRVRICIGDCFLHAYMHGTPIIYADLGKYVKRQSLPLNEEIFFSRCDNRPRHQDKNQECQARV</sequence>
<evidence type="ECO:0000313" key="3">
    <source>
        <dbReference type="Proteomes" id="UP001359485"/>
    </source>
</evidence>
<organism evidence="2 3">
    <name type="scientific">Polyplax serrata</name>
    <name type="common">Common mouse louse</name>
    <dbReference type="NCBI Taxonomy" id="468196"/>
    <lineage>
        <taxon>Eukaryota</taxon>
        <taxon>Metazoa</taxon>
        <taxon>Ecdysozoa</taxon>
        <taxon>Arthropoda</taxon>
        <taxon>Hexapoda</taxon>
        <taxon>Insecta</taxon>
        <taxon>Pterygota</taxon>
        <taxon>Neoptera</taxon>
        <taxon>Paraneoptera</taxon>
        <taxon>Psocodea</taxon>
        <taxon>Troctomorpha</taxon>
        <taxon>Phthiraptera</taxon>
        <taxon>Anoplura</taxon>
        <taxon>Polyplacidae</taxon>
        <taxon>Polyplax</taxon>
    </lineage>
</organism>